<organism evidence="3">
    <name type="scientific">Craspedostauros australis</name>
    <dbReference type="NCBI Taxonomy" id="1486917"/>
    <lineage>
        <taxon>Eukaryota</taxon>
        <taxon>Sar</taxon>
        <taxon>Stramenopiles</taxon>
        <taxon>Ochrophyta</taxon>
        <taxon>Bacillariophyta</taxon>
        <taxon>Bacillariophyceae</taxon>
        <taxon>Bacillariophycidae</taxon>
        <taxon>Naviculales</taxon>
        <taxon>Naviculaceae</taxon>
        <taxon>Craspedostauros</taxon>
    </lineage>
</organism>
<dbReference type="CDD" id="cd18186">
    <property type="entry name" value="BTB_POZ_ZBTB_KLHL-like"/>
    <property type="match status" value="1"/>
</dbReference>
<evidence type="ECO:0000256" key="1">
    <source>
        <dbReference type="SAM" id="MobiDB-lite"/>
    </source>
</evidence>
<dbReference type="SMART" id="SM00225">
    <property type="entry name" value="BTB"/>
    <property type="match status" value="1"/>
</dbReference>
<gene>
    <name evidence="3" type="ORF">CAUS1442_LOCUS7687</name>
</gene>
<reference evidence="3" key="1">
    <citation type="submission" date="2021-01" db="EMBL/GenBank/DDBJ databases">
        <authorList>
            <person name="Corre E."/>
            <person name="Pelletier E."/>
            <person name="Niang G."/>
            <person name="Scheremetjew M."/>
            <person name="Finn R."/>
            <person name="Kale V."/>
            <person name="Holt S."/>
            <person name="Cochrane G."/>
            <person name="Meng A."/>
            <person name="Brown T."/>
            <person name="Cohen L."/>
        </authorList>
    </citation>
    <scope>NUCLEOTIDE SEQUENCE</scope>
    <source>
        <strain evidence="3">CCMP3328</strain>
    </source>
</reference>
<evidence type="ECO:0000313" key="3">
    <source>
        <dbReference type="EMBL" id="CAD8335582.1"/>
    </source>
</evidence>
<dbReference type="Gene3D" id="3.30.710.10">
    <property type="entry name" value="Potassium Channel Kv1.1, Chain A"/>
    <property type="match status" value="1"/>
</dbReference>
<proteinExistence type="predicted"/>
<feature type="domain" description="BTB" evidence="2">
    <location>
        <begin position="106"/>
        <end position="222"/>
    </location>
</feature>
<dbReference type="PROSITE" id="PS50097">
    <property type="entry name" value="BTB"/>
    <property type="match status" value="1"/>
</dbReference>
<dbReference type="Pfam" id="PF00651">
    <property type="entry name" value="BTB"/>
    <property type="match status" value="1"/>
</dbReference>
<dbReference type="AlphaFoldDB" id="A0A7R9ZMW5"/>
<sequence>MSMYLHVDQGSWKDTEACTVKYSISIPKIVIYWEPGIWTFRKGVDRGHGCSVSLRSQDVLTKGCIDDTLSIIVEIHLLHEARPRFWTPRTNFNRERLKAFKNEIMADVTFLVGSKNTHSDNGNGNGKTNDNEGSSKDEAARQKQSYQEEIKANSTILLLAAPFMKDLLESGMSDSASQTIASYSPFKSKRTSSNVIPLPNVNPSHFRFILRFIYADDTSFIDNQVSQTHLQEILKTANQFGCWRLKLVIEHRLIQNHLVYGNCVEMLLFAHVHYCAMLKEAAIKMVCQYWSSLLHRSNFLQLCQCTDLLKEIHEYSTGETMKDTKEDEFSKMSVGELYEWLEHDDDVYLECDMSRPMLLSLIRATMEAREKKFEQIT</sequence>
<dbReference type="EMBL" id="HBEF01012211">
    <property type="protein sequence ID" value="CAD8335582.1"/>
    <property type="molecule type" value="Transcribed_RNA"/>
</dbReference>
<dbReference type="InterPro" id="IPR011333">
    <property type="entry name" value="SKP1/BTB/POZ_sf"/>
</dbReference>
<dbReference type="CDD" id="cd14733">
    <property type="entry name" value="BACK"/>
    <property type="match status" value="1"/>
</dbReference>
<accession>A0A7R9ZMW5</accession>
<feature type="region of interest" description="Disordered" evidence="1">
    <location>
        <begin position="115"/>
        <end position="145"/>
    </location>
</feature>
<dbReference type="InterPro" id="IPR000210">
    <property type="entry name" value="BTB/POZ_dom"/>
</dbReference>
<dbReference type="Gene3D" id="1.25.40.420">
    <property type="match status" value="1"/>
</dbReference>
<evidence type="ECO:0000259" key="2">
    <source>
        <dbReference type="PROSITE" id="PS50097"/>
    </source>
</evidence>
<dbReference type="SUPFAM" id="SSF54695">
    <property type="entry name" value="POZ domain"/>
    <property type="match status" value="1"/>
</dbReference>
<name>A0A7R9ZMW5_9STRA</name>
<protein>
    <recommendedName>
        <fullName evidence="2">BTB domain-containing protein</fullName>
    </recommendedName>
</protein>
<feature type="compositionally biased region" description="Basic and acidic residues" evidence="1">
    <location>
        <begin position="129"/>
        <end position="145"/>
    </location>
</feature>
<dbReference type="PANTHER" id="PTHR24413">
    <property type="entry name" value="SPECKLE-TYPE POZ PROTEIN"/>
    <property type="match status" value="1"/>
</dbReference>